<keyword evidence="1" id="KW-0812">Transmembrane</keyword>
<dbReference type="EMBL" id="JAKREW010000004">
    <property type="protein sequence ID" value="MCG7504666.1"/>
    <property type="molecule type" value="Genomic_DNA"/>
</dbReference>
<reference evidence="2 3" key="1">
    <citation type="submission" date="2022-02" db="EMBL/GenBank/DDBJ databases">
        <title>Draft genome sequence of Mezorhizobium retamae strain IRAMC:0171 isolated from Retama raetam nodules.</title>
        <authorList>
            <person name="Bengaied R."/>
            <person name="Sbissi I."/>
            <person name="Huber K."/>
            <person name="Ghodbane F."/>
            <person name="Nouioui I."/>
            <person name="Tarhouni M."/>
            <person name="Gtari M."/>
        </authorList>
    </citation>
    <scope>NUCLEOTIDE SEQUENCE [LARGE SCALE GENOMIC DNA]</scope>
    <source>
        <strain evidence="2 3">IRAMC:0171</strain>
    </source>
</reference>
<sequence>MRKDTRRSDFVMAVSGVMLGLICALFPWYIFFNPEQFGVQGIKFGGRGENAGRLVVAPDGRGTDPMPGQAEALEPNLDMSFTATLQSRPLAPEHAPGIEEQPFPLEAVAFRLVHVANGRAMIEDNAGLWVVQQGSTLPDSSRVKSIEQRAGKWVLVTNTDRVLEISN</sequence>
<protein>
    <recommendedName>
        <fullName evidence="4">Flagellar protein</fullName>
    </recommendedName>
</protein>
<name>A0ABS9QCY4_9HYPH</name>
<comment type="caution">
    <text evidence="2">The sequence shown here is derived from an EMBL/GenBank/DDBJ whole genome shotgun (WGS) entry which is preliminary data.</text>
</comment>
<organism evidence="2 3">
    <name type="scientific">Mesorhizobium retamae</name>
    <dbReference type="NCBI Taxonomy" id="2912854"/>
    <lineage>
        <taxon>Bacteria</taxon>
        <taxon>Pseudomonadati</taxon>
        <taxon>Pseudomonadota</taxon>
        <taxon>Alphaproteobacteria</taxon>
        <taxon>Hyphomicrobiales</taxon>
        <taxon>Phyllobacteriaceae</taxon>
        <taxon>Mesorhizobium</taxon>
    </lineage>
</organism>
<evidence type="ECO:0000313" key="2">
    <source>
        <dbReference type="EMBL" id="MCG7504666.1"/>
    </source>
</evidence>
<accession>A0ABS9QCY4</accession>
<keyword evidence="3" id="KW-1185">Reference proteome</keyword>
<evidence type="ECO:0008006" key="4">
    <source>
        <dbReference type="Google" id="ProtNLM"/>
    </source>
</evidence>
<feature type="transmembrane region" description="Helical" evidence="1">
    <location>
        <begin position="12"/>
        <end position="31"/>
    </location>
</feature>
<evidence type="ECO:0000256" key="1">
    <source>
        <dbReference type="SAM" id="Phobius"/>
    </source>
</evidence>
<evidence type="ECO:0000313" key="3">
    <source>
        <dbReference type="Proteomes" id="UP001201701"/>
    </source>
</evidence>
<gene>
    <name evidence="2" type="ORF">L4923_06480</name>
</gene>
<keyword evidence="1" id="KW-1133">Transmembrane helix</keyword>
<keyword evidence="1" id="KW-0472">Membrane</keyword>
<dbReference type="RefSeq" id="WP_239362923.1">
    <property type="nucleotide sequence ID" value="NZ_JAKREW010000004.1"/>
</dbReference>
<dbReference type="Proteomes" id="UP001201701">
    <property type="component" value="Unassembled WGS sequence"/>
</dbReference>
<proteinExistence type="predicted"/>